<dbReference type="Pfam" id="PF00549">
    <property type="entry name" value="Ligase_CoA"/>
    <property type="match status" value="1"/>
</dbReference>
<dbReference type="RefSeq" id="WP_264319540.1">
    <property type="nucleotide sequence ID" value="NZ_JADEXN010000004.1"/>
</dbReference>
<keyword evidence="5" id="KW-0067">ATP-binding</keyword>
<evidence type="ECO:0000256" key="2">
    <source>
        <dbReference type="ARBA" id="ARBA00022723"/>
    </source>
</evidence>
<dbReference type="SUPFAM" id="SSF56059">
    <property type="entry name" value="Glutathione synthetase ATP-binding domain-like"/>
    <property type="match status" value="1"/>
</dbReference>
<proteinExistence type="predicted"/>
<dbReference type="GO" id="GO:0004775">
    <property type="term" value="F:succinate-CoA ligase (ADP-forming) activity"/>
    <property type="evidence" value="ECO:0007669"/>
    <property type="project" value="TreeGrafter"/>
</dbReference>
<dbReference type="InterPro" id="IPR013815">
    <property type="entry name" value="ATP_grasp_subdomain_1"/>
</dbReference>
<dbReference type="GO" id="GO:0005524">
    <property type="term" value="F:ATP binding"/>
    <property type="evidence" value="ECO:0007669"/>
    <property type="project" value="UniProtKB-UniRule"/>
</dbReference>
<keyword evidence="3 5" id="KW-0547">Nucleotide-binding</keyword>
<keyword evidence="1 7" id="KW-0436">Ligase</keyword>
<dbReference type="InterPro" id="IPR013650">
    <property type="entry name" value="ATP-grasp_succ-CoA_synth-type"/>
</dbReference>
<accession>A0A928VSE8</accession>
<dbReference type="InterPro" id="IPR005811">
    <property type="entry name" value="SUCC_ACL_C"/>
</dbReference>
<dbReference type="PANTHER" id="PTHR11815">
    <property type="entry name" value="SUCCINYL-COA SYNTHETASE BETA CHAIN"/>
    <property type="match status" value="1"/>
</dbReference>
<keyword evidence="2" id="KW-0479">Metal-binding</keyword>
<sequence>MDLLEYQAKELFDEVGIPVLPSQKISDLQDLKELRIPYPVVLKSQVPVGERKQAGGIRFASNTIDAVAAARAILHCSIQGYSPKVVLAEAQYDRDREFYLAVVLDRNARRPVLLGSIHGGSRTDLTAESIEQVIVRHQFSPFYARQLAIKMGLTGETMASVSTTLEKMYRLFARYDLDLVEINPLGIRSNGEVMALDGKVSVNERALGRHPDLAKRLSDCSRQREIHPTADNVGDLETIERDGNIAIVSNGTGLTLATLDTLYQAGGRPASFLNIGGDAATRTTPEMLCDRLERSLERVTQHPNVEVVLVNLLGNGISRDRLSQAISNYIAGRSPSSRPPHLVVRAVGGQTEEVATGVTSHHVSFVRTLDDAVLRAVSVLARV</sequence>
<evidence type="ECO:0000256" key="3">
    <source>
        <dbReference type="ARBA" id="ARBA00022741"/>
    </source>
</evidence>
<dbReference type="PIRSF" id="PIRSF001554">
    <property type="entry name" value="SucCS_beta"/>
    <property type="match status" value="1"/>
</dbReference>
<dbReference type="Pfam" id="PF08442">
    <property type="entry name" value="ATP-grasp_2"/>
    <property type="match status" value="1"/>
</dbReference>
<dbReference type="Proteomes" id="UP000621799">
    <property type="component" value="Unassembled WGS sequence"/>
</dbReference>
<dbReference type="GO" id="GO:0046872">
    <property type="term" value="F:metal ion binding"/>
    <property type="evidence" value="ECO:0007669"/>
    <property type="project" value="UniProtKB-KW"/>
</dbReference>
<keyword evidence="4" id="KW-0460">Magnesium</keyword>
<dbReference type="Gene3D" id="3.30.1490.20">
    <property type="entry name" value="ATP-grasp fold, A domain"/>
    <property type="match status" value="1"/>
</dbReference>
<dbReference type="GO" id="GO:0005829">
    <property type="term" value="C:cytosol"/>
    <property type="evidence" value="ECO:0007669"/>
    <property type="project" value="TreeGrafter"/>
</dbReference>
<evidence type="ECO:0000256" key="1">
    <source>
        <dbReference type="ARBA" id="ARBA00022598"/>
    </source>
</evidence>
<organism evidence="7 8">
    <name type="scientific">Zarconia navalis LEGE 11467</name>
    <dbReference type="NCBI Taxonomy" id="1828826"/>
    <lineage>
        <taxon>Bacteria</taxon>
        <taxon>Bacillati</taxon>
        <taxon>Cyanobacteriota</taxon>
        <taxon>Cyanophyceae</taxon>
        <taxon>Oscillatoriophycideae</taxon>
        <taxon>Oscillatoriales</taxon>
        <taxon>Oscillatoriales incertae sedis</taxon>
        <taxon>Zarconia</taxon>
        <taxon>Zarconia navalis</taxon>
    </lineage>
</organism>
<comment type="caution">
    <text evidence="7">The sequence shown here is derived from an EMBL/GenBank/DDBJ whole genome shotgun (WGS) entry which is preliminary data.</text>
</comment>
<dbReference type="InterPro" id="IPR011761">
    <property type="entry name" value="ATP-grasp"/>
</dbReference>
<evidence type="ECO:0000313" key="7">
    <source>
        <dbReference type="EMBL" id="MBE9039276.1"/>
    </source>
</evidence>
<dbReference type="PANTHER" id="PTHR11815:SF10">
    <property type="entry name" value="SUCCINATE--COA LIGASE [GDP-FORMING] SUBUNIT BETA, MITOCHONDRIAL"/>
    <property type="match status" value="1"/>
</dbReference>
<gene>
    <name evidence="7" type="ORF">IQ235_00505</name>
</gene>
<dbReference type="GO" id="GO:0042709">
    <property type="term" value="C:succinate-CoA ligase complex"/>
    <property type="evidence" value="ECO:0007669"/>
    <property type="project" value="TreeGrafter"/>
</dbReference>
<evidence type="ECO:0000256" key="5">
    <source>
        <dbReference type="PROSITE-ProRule" id="PRU00409"/>
    </source>
</evidence>
<dbReference type="GO" id="GO:0006099">
    <property type="term" value="P:tricarboxylic acid cycle"/>
    <property type="evidence" value="ECO:0007669"/>
    <property type="project" value="InterPro"/>
</dbReference>
<name>A0A928VSE8_9CYAN</name>
<dbReference type="AlphaFoldDB" id="A0A928VSE8"/>
<dbReference type="SUPFAM" id="SSF52210">
    <property type="entry name" value="Succinyl-CoA synthetase domains"/>
    <property type="match status" value="1"/>
</dbReference>
<evidence type="ECO:0000256" key="4">
    <source>
        <dbReference type="ARBA" id="ARBA00022842"/>
    </source>
</evidence>
<dbReference type="GO" id="GO:0006104">
    <property type="term" value="P:succinyl-CoA metabolic process"/>
    <property type="evidence" value="ECO:0007669"/>
    <property type="project" value="TreeGrafter"/>
</dbReference>
<dbReference type="InterPro" id="IPR005809">
    <property type="entry name" value="Succ_CoA_ligase-like_bsu"/>
</dbReference>
<dbReference type="PROSITE" id="PS50975">
    <property type="entry name" value="ATP_GRASP"/>
    <property type="match status" value="1"/>
</dbReference>
<keyword evidence="8" id="KW-1185">Reference proteome</keyword>
<dbReference type="Gene3D" id="3.30.470.20">
    <property type="entry name" value="ATP-grasp fold, B domain"/>
    <property type="match status" value="1"/>
</dbReference>
<dbReference type="InterPro" id="IPR016102">
    <property type="entry name" value="Succinyl-CoA_synth-like"/>
</dbReference>
<dbReference type="EMBL" id="JADEXN010000004">
    <property type="protein sequence ID" value="MBE9039276.1"/>
    <property type="molecule type" value="Genomic_DNA"/>
</dbReference>
<protein>
    <submittedName>
        <fullName evidence="7">Acetate--CoA ligase family protein</fullName>
    </submittedName>
</protein>
<reference evidence="7" key="1">
    <citation type="submission" date="2020-10" db="EMBL/GenBank/DDBJ databases">
        <authorList>
            <person name="Castelo-Branco R."/>
            <person name="Eusebio N."/>
            <person name="Adriana R."/>
            <person name="Vieira A."/>
            <person name="Brugerolle De Fraissinette N."/>
            <person name="Rezende De Castro R."/>
            <person name="Schneider M.P."/>
            <person name="Vasconcelos V."/>
            <person name="Leao P.N."/>
        </authorList>
    </citation>
    <scope>NUCLEOTIDE SEQUENCE</scope>
    <source>
        <strain evidence="7">LEGE 11467</strain>
    </source>
</reference>
<evidence type="ECO:0000313" key="8">
    <source>
        <dbReference type="Proteomes" id="UP000621799"/>
    </source>
</evidence>
<evidence type="ECO:0000259" key="6">
    <source>
        <dbReference type="PROSITE" id="PS50975"/>
    </source>
</evidence>
<dbReference type="Gene3D" id="3.40.50.261">
    <property type="entry name" value="Succinyl-CoA synthetase domains"/>
    <property type="match status" value="1"/>
</dbReference>
<feature type="domain" description="ATP-grasp" evidence="6">
    <location>
        <begin position="9"/>
        <end position="211"/>
    </location>
</feature>